<feature type="compositionally biased region" description="Low complexity" evidence="6">
    <location>
        <begin position="59"/>
        <end position="71"/>
    </location>
</feature>
<dbReference type="GO" id="GO:0005759">
    <property type="term" value="C:mitochondrial matrix"/>
    <property type="evidence" value="ECO:0007669"/>
    <property type="project" value="UniProtKB-SubCell"/>
</dbReference>
<reference evidence="7" key="1">
    <citation type="journal article" date="2020" name="Stud. Mycol.">
        <title>101 Dothideomycetes genomes: a test case for predicting lifestyles and emergence of pathogens.</title>
        <authorList>
            <person name="Haridas S."/>
            <person name="Albert R."/>
            <person name="Binder M."/>
            <person name="Bloem J."/>
            <person name="Labutti K."/>
            <person name="Salamov A."/>
            <person name="Andreopoulos B."/>
            <person name="Baker S."/>
            <person name="Barry K."/>
            <person name="Bills G."/>
            <person name="Bluhm B."/>
            <person name="Cannon C."/>
            <person name="Castanera R."/>
            <person name="Culley D."/>
            <person name="Daum C."/>
            <person name="Ezra D."/>
            <person name="Gonzalez J."/>
            <person name="Henrissat B."/>
            <person name="Kuo A."/>
            <person name="Liang C."/>
            <person name="Lipzen A."/>
            <person name="Lutzoni F."/>
            <person name="Magnuson J."/>
            <person name="Mondo S."/>
            <person name="Nolan M."/>
            <person name="Ohm R."/>
            <person name="Pangilinan J."/>
            <person name="Park H.-J."/>
            <person name="Ramirez L."/>
            <person name="Alfaro M."/>
            <person name="Sun H."/>
            <person name="Tritt A."/>
            <person name="Yoshinaga Y."/>
            <person name="Zwiers L.-H."/>
            <person name="Turgeon B."/>
            <person name="Goodwin S."/>
            <person name="Spatafora J."/>
            <person name="Crous P."/>
            <person name="Grigoriev I."/>
        </authorList>
    </citation>
    <scope>NUCLEOTIDE SEQUENCE</scope>
    <source>
        <strain evidence="7">ATCC 16933</strain>
    </source>
</reference>
<keyword evidence="2" id="KW-0809">Transit peptide</keyword>
<feature type="compositionally biased region" description="Low complexity" evidence="6">
    <location>
        <begin position="278"/>
        <end position="297"/>
    </location>
</feature>
<name>A0A6A6NQH0_9PEZI</name>
<evidence type="ECO:0000256" key="5">
    <source>
        <dbReference type="ARBA" id="ARBA00093637"/>
    </source>
</evidence>
<evidence type="ECO:0000256" key="3">
    <source>
        <dbReference type="ARBA" id="ARBA00023128"/>
    </source>
</evidence>
<comment type="subcellular location">
    <subcellularLocation>
        <location evidence="1">Mitochondrion matrix</location>
    </subcellularLocation>
</comment>
<evidence type="ECO:0000256" key="4">
    <source>
        <dbReference type="ARBA" id="ARBA00093447"/>
    </source>
</evidence>
<keyword evidence="8" id="KW-1185">Reference proteome</keyword>
<dbReference type="PANTHER" id="PTHR22602">
    <property type="entry name" value="TRANSFERASE CAF17, MITOCHONDRIAL-RELATED"/>
    <property type="match status" value="1"/>
</dbReference>
<sequence>MDTTDSPASQATPASHKRPHAETLTPPPHPLLRPAHERRNTRPRLAPSADAASDKDNSSAESVRSVSEASALFSTEVEEDEEAQGQSSEGSEEQEDENDGDMEESKGGLGGGEGDASSASSTDPSSETSLSETSEDERDSPDQEAEDDSPNEDFGIDNYGDDDMVDEDGAHPLPLSERIARFLPQLRAANEALERDMAEGRQAQMDMENVGVNEAYVEMSLGLGVLEERKRNGVGQDEMEESSSEESEDNNEADDEAEFGGSEKAGASVLLTTSPVRLSSATPTSSTPSTSALSLSPAPAPPSPKLTGLARLSERSLLTIYGRDAAHFLQGLVTNAILAPNPPNIITTSETVASAPDGAGDNGGALGKAGEDVLATLAPTLYTAFLNAPGRIVHDAFVYGCGGVAAWRAWASARESGKREKDRVWAAEAEDPAYLVEVDAAQRDTLLKHLRRHKLRSKIDFAALSAEEWGVWAAWDARAAREGEEGLLAALRRQSRAPASSILLQRDPRAPGLGARIVAPVAEAQTLLSDATAVAAGGGPTDYALWRYLHGVPEGAAELVPESALPHESNMDVMHGVDFRKGCYVGQELTIRTQHTGVVRKRVLPVLLYAGGDDGAVAKSEAGSSDATLTTPAMLRPELYAPELEGLPSPAPGVDIKPAGRSGRSAGNEGGNYKPGMEFKLKWKDEGGKDMPQEDGQGVFIKAIVPPWLREKIEISPEARKRTE</sequence>
<dbReference type="NCBIfam" id="TIGR03317">
    <property type="entry name" value="ygfZ_signature"/>
    <property type="match status" value="1"/>
</dbReference>
<feature type="region of interest" description="Disordered" evidence="6">
    <location>
        <begin position="655"/>
        <end position="677"/>
    </location>
</feature>
<dbReference type="InterPro" id="IPR027921">
    <property type="entry name" value="NOPCHAP1"/>
</dbReference>
<dbReference type="PANTHER" id="PTHR22602:SF0">
    <property type="entry name" value="TRANSFERASE CAF17, MITOCHONDRIAL-RELATED"/>
    <property type="match status" value="1"/>
</dbReference>
<feature type="compositionally biased region" description="Acidic residues" evidence="6">
    <location>
        <begin position="237"/>
        <end position="258"/>
    </location>
</feature>
<dbReference type="AlphaFoldDB" id="A0A6A6NQH0"/>
<evidence type="ECO:0000313" key="7">
    <source>
        <dbReference type="EMBL" id="KAF2453674.1"/>
    </source>
</evidence>
<dbReference type="InterPro" id="IPR027266">
    <property type="entry name" value="TrmE/GcvT-like"/>
</dbReference>
<dbReference type="Proteomes" id="UP000799766">
    <property type="component" value="Unassembled WGS sequence"/>
</dbReference>
<feature type="compositionally biased region" description="Acidic residues" evidence="6">
    <location>
        <begin position="90"/>
        <end position="102"/>
    </location>
</feature>
<feature type="compositionally biased region" description="Polar residues" evidence="6">
    <location>
        <begin position="1"/>
        <end position="13"/>
    </location>
</feature>
<evidence type="ECO:0000256" key="6">
    <source>
        <dbReference type="SAM" id="MobiDB-lite"/>
    </source>
</evidence>
<keyword evidence="3" id="KW-0496">Mitochondrion</keyword>
<dbReference type="SUPFAM" id="SSF103025">
    <property type="entry name" value="Folate-binding domain"/>
    <property type="match status" value="1"/>
</dbReference>
<dbReference type="Pfam" id="PF15370">
    <property type="entry name" value="NOPCHAP1"/>
    <property type="match status" value="1"/>
</dbReference>
<feature type="region of interest" description="Disordered" evidence="6">
    <location>
        <begin position="1"/>
        <end position="172"/>
    </location>
</feature>
<dbReference type="GO" id="GO:0016226">
    <property type="term" value="P:iron-sulfur cluster assembly"/>
    <property type="evidence" value="ECO:0007669"/>
    <property type="project" value="TreeGrafter"/>
</dbReference>
<dbReference type="GO" id="GO:0000492">
    <property type="term" value="P:box C/D snoRNP assembly"/>
    <property type="evidence" value="ECO:0007669"/>
    <property type="project" value="InterPro"/>
</dbReference>
<feature type="compositionally biased region" description="Low complexity" evidence="6">
    <location>
        <begin position="115"/>
        <end position="132"/>
    </location>
</feature>
<dbReference type="EMBL" id="MU001696">
    <property type="protein sequence ID" value="KAF2453674.1"/>
    <property type="molecule type" value="Genomic_DNA"/>
</dbReference>
<dbReference type="Gene3D" id="3.30.1360.120">
    <property type="entry name" value="Probable tRNA modification gtpase trme, domain 1"/>
    <property type="match status" value="1"/>
</dbReference>
<feature type="region of interest" description="Disordered" evidence="6">
    <location>
        <begin position="276"/>
        <end position="307"/>
    </location>
</feature>
<proteinExistence type="inferred from homology"/>
<organism evidence="7 8">
    <name type="scientific">Lineolata rhizophorae</name>
    <dbReference type="NCBI Taxonomy" id="578093"/>
    <lineage>
        <taxon>Eukaryota</taxon>
        <taxon>Fungi</taxon>
        <taxon>Dikarya</taxon>
        <taxon>Ascomycota</taxon>
        <taxon>Pezizomycotina</taxon>
        <taxon>Dothideomycetes</taxon>
        <taxon>Dothideomycetes incertae sedis</taxon>
        <taxon>Lineolatales</taxon>
        <taxon>Lineolataceae</taxon>
        <taxon>Lineolata</taxon>
    </lineage>
</organism>
<protein>
    <recommendedName>
        <fullName evidence="5">Iron-sulfur cluster assembly factor IBA57 homolog, mitochondrial</fullName>
    </recommendedName>
</protein>
<gene>
    <name evidence="7" type="ORF">BDY21DRAFT_382064</name>
</gene>
<evidence type="ECO:0000256" key="2">
    <source>
        <dbReference type="ARBA" id="ARBA00022946"/>
    </source>
</evidence>
<feature type="compositionally biased region" description="Acidic residues" evidence="6">
    <location>
        <begin position="133"/>
        <end position="167"/>
    </location>
</feature>
<dbReference type="InterPro" id="IPR045179">
    <property type="entry name" value="YgfZ/GcvT"/>
</dbReference>
<comment type="similarity">
    <text evidence="4">Belongs to the GcvT family. CAF17/IBA57 subfamily.</text>
</comment>
<accession>A0A6A6NQH0</accession>
<dbReference type="OrthoDB" id="191995at2759"/>
<dbReference type="InterPro" id="IPR017703">
    <property type="entry name" value="YgfZ/GCV_T_CS"/>
</dbReference>
<evidence type="ECO:0000313" key="8">
    <source>
        <dbReference type="Proteomes" id="UP000799766"/>
    </source>
</evidence>
<feature type="region of interest" description="Disordered" evidence="6">
    <location>
        <begin position="228"/>
        <end position="263"/>
    </location>
</feature>
<evidence type="ECO:0000256" key="1">
    <source>
        <dbReference type="ARBA" id="ARBA00004305"/>
    </source>
</evidence>